<name>A0AAN8XCC6_HALRR</name>
<feature type="non-terminal residue" evidence="1">
    <location>
        <position position="1"/>
    </location>
</feature>
<organism evidence="1 2">
    <name type="scientific">Halocaridina rubra</name>
    <name type="common">Hawaiian red shrimp</name>
    <dbReference type="NCBI Taxonomy" id="373956"/>
    <lineage>
        <taxon>Eukaryota</taxon>
        <taxon>Metazoa</taxon>
        <taxon>Ecdysozoa</taxon>
        <taxon>Arthropoda</taxon>
        <taxon>Crustacea</taxon>
        <taxon>Multicrustacea</taxon>
        <taxon>Malacostraca</taxon>
        <taxon>Eumalacostraca</taxon>
        <taxon>Eucarida</taxon>
        <taxon>Decapoda</taxon>
        <taxon>Pleocyemata</taxon>
        <taxon>Caridea</taxon>
        <taxon>Atyoidea</taxon>
        <taxon>Atyidae</taxon>
        <taxon>Halocaridina</taxon>
    </lineage>
</organism>
<accession>A0AAN8XCC6</accession>
<dbReference type="EMBL" id="JAXCGZ010004363">
    <property type="protein sequence ID" value="KAK7081885.1"/>
    <property type="molecule type" value="Genomic_DNA"/>
</dbReference>
<evidence type="ECO:0000313" key="2">
    <source>
        <dbReference type="Proteomes" id="UP001381693"/>
    </source>
</evidence>
<dbReference type="Proteomes" id="UP001381693">
    <property type="component" value="Unassembled WGS sequence"/>
</dbReference>
<proteinExistence type="predicted"/>
<sequence length="61" mass="6286">TAPVGDLSSEPDYIGVVATGLAPVDLVFTGPDLTVYADSPSHVEVVYTGPDHNGVYVKGLL</sequence>
<keyword evidence="2" id="KW-1185">Reference proteome</keyword>
<comment type="caution">
    <text evidence="1">The sequence shown here is derived from an EMBL/GenBank/DDBJ whole genome shotgun (WGS) entry which is preliminary data.</text>
</comment>
<dbReference type="AlphaFoldDB" id="A0AAN8XCC6"/>
<reference evidence="1 2" key="1">
    <citation type="submission" date="2023-11" db="EMBL/GenBank/DDBJ databases">
        <title>Halocaridina rubra genome assembly.</title>
        <authorList>
            <person name="Smith C."/>
        </authorList>
    </citation>
    <scope>NUCLEOTIDE SEQUENCE [LARGE SCALE GENOMIC DNA]</scope>
    <source>
        <strain evidence="1">EP-1</strain>
        <tissue evidence="1">Whole</tissue>
    </source>
</reference>
<protein>
    <submittedName>
        <fullName evidence="1">Uncharacterized protein</fullName>
    </submittedName>
</protein>
<evidence type="ECO:0000313" key="1">
    <source>
        <dbReference type="EMBL" id="KAK7081885.1"/>
    </source>
</evidence>
<feature type="non-terminal residue" evidence="1">
    <location>
        <position position="61"/>
    </location>
</feature>
<gene>
    <name evidence="1" type="ORF">SK128_025119</name>
</gene>